<dbReference type="Gene3D" id="3.90.1150.10">
    <property type="entry name" value="Aspartate Aminotransferase, domain 1"/>
    <property type="match status" value="1"/>
</dbReference>
<keyword evidence="9" id="KW-0028">Amino-acid biosynthesis</keyword>
<dbReference type="EMBL" id="JAVRHS010000005">
    <property type="protein sequence ID" value="MDT0576141.1"/>
    <property type="molecule type" value="Genomic_DNA"/>
</dbReference>
<organism evidence="12 13">
    <name type="scientific">Croceicoccus esteveae</name>
    <dbReference type="NCBI Taxonomy" id="3075597"/>
    <lineage>
        <taxon>Bacteria</taxon>
        <taxon>Pseudomonadati</taxon>
        <taxon>Pseudomonadota</taxon>
        <taxon>Alphaproteobacteria</taxon>
        <taxon>Sphingomonadales</taxon>
        <taxon>Erythrobacteraceae</taxon>
        <taxon>Croceicoccus</taxon>
    </lineage>
</organism>
<gene>
    <name evidence="9 12" type="primary">hisC</name>
    <name evidence="12" type="ORF">RM533_08065</name>
</gene>
<sequence>MDLEAHIAPEAGMTPQPKPWIMAIHAYVPGKSAAADGRPLIKLSANENPLGTSPAALAARHAAPLPDVYPDPDAGALRRAIAAHHDLDADRIVCGTGSDELLNLAAQGFAGAGDEVLYVRHGFAVYDIAARRCGATPVVAPDRDYGTDVDALLGCVTPRTKVVFVANPNNPTGAWIGANDMRLLHAGLPRHVLLVIDQAYGEYLDAHDDDGGMALAHAHPNVLVTRTFSKIYGLAGERIGWATGAPEVVAVLNRIRGPFNVTSAGQAAAIAALGDTQFVRRSRDHNAVERARFVAAVENLAEQGLRAVPSKGNFVLVLFKGALQAETALQAIAEAGFAVRWLPQQGLPHALRITIGTAAHMDAIMAVLRHATDQAAGPQARSRDATLQQAEDSA</sequence>
<feature type="region of interest" description="Disordered" evidence="10">
    <location>
        <begin position="375"/>
        <end position="394"/>
    </location>
</feature>
<evidence type="ECO:0000256" key="2">
    <source>
        <dbReference type="ARBA" id="ARBA00005011"/>
    </source>
</evidence>
<evidence type="ECO:0000256" key="3">
    <source>
        <dbReference type="ARBA" id="ARBA00007970"/>
    </source>
</evidence>
<dbReference type="GO" id="GO:0004400">
    <property type="term" value="F:histidinol-phosphate transaminase activity"/>
    <property type="evidence" value="ECO:0007669"/>
    <property type="project" value="UniProtKB-EC"/>
</dbReference>
<feature type="modified residue" description="N6-(pyridoxal phosphate)lysine" evidence="9">
    <location>
        <position position="230"/>
    </location>
</feature>
<dbReference type="InterPro" id="IPR015424">
    <property type="entry name" value="PyrdxlP-dep_Trfase"/>
</dbReference>
<dbReference type="InterPro" id="IPR015421">
    <property type="entry name" value="PyrdxlP-dep_Trfase_major"/>
</dbReference>
<dbReference type="InterPro" id="IPR050106">
    <property type="entry name" value="HistidinolP_aminotransfase"/>
</dbReference>
<protein>
    <recommendedName>
        <fullName evidence="9">Histidinol-phosphate aminotransferase</fullName>
        <ecNumber evidence="9">2.6.1.9</ecNumber>
    </recommendedName>
    <alternativeName>
        <fullName evidence="9">Imidazole acetol-phosphate transaminase</fullName>
    </alternativeName>
</protein>
<dbReference type="PANTHER" id="PTHR43643">
    <property type="entry name" value="HISTIDINOL-PHOSPHATE AMINOTRANSFERASE 2"/>
    <property type="match status" value="1"/>
</dbReference>
<comment type="pathway">
    <text evidence="2 9">Amino-acid biosynthesis; L-histidine biosynthesis; L-histidine from 5-phospho-alpha-D-ribose 1-diphosphate: step 7/9.</text>
</comment>
<comment type="caution">
    <text evidence="12">The sequence shown here is derived from an EMBL/GenBank/DDBJ whole genome shotgun (WGS) entry which is preliminary data.</text>
</comment>
<feature type="domain" description="Aminotransferase class I/classII large" evidence="11">
    <location>
        <begin position="39"/>
        <end position="366"/>
    </location>
</feature>
<keyword evidence="6 9" id="KW-0808">Transferase</keyword>
<evidence type="ECO:0000256" key="4">
    <source>
        <dbReference type="ARBA" id="ARBA00011738"/>
    </source>
</evidence>
<keyword evidence="7 9" id="KW-0663">Pyridoxal phosphate</keyword>
<dbReference type="NCBIfam" id="TIGR01141">
    <property type="entry name" value="hisC"/>
    <property type="match status" value="1"/>
</dbReference>
<evidence type="ECO:0000256" key="10">
    <source>
        <dbReference type="SAM" id="MobiDB-lite"/>
    </source>
</evidence>
<evidence type="ECO:0000256" key="5">
    <source>
        <dbReference type="ARBA" id="ARBA00022576"/>
    </source>
</evidence>
<dbReference type="PANTHER" id="PTHR43643:SF3">
    <property type="entry name" value="HISTIDINOL-PHOSPHATE AMINOTRANSFERASE"/>
    <property type="match status" value="1"/>
</dbReference>
<dbReference type="EC" id="2.6.1.9" evidence="9"/>
<keyword evidence="13" id="KW-1185">Reference proteome</keyword>
<comment type="cofactor">
    <cofactor evidence="1 9">
        <name>pyridoxal 5'-phosphate</name>
        <dbReference type="ChEBI" id="CHEBI:597326"/>
    </cofactor>
</comment>
<comment type="subunit">
    <text evidence="4 9">Homodimer.</text>
</comment>
<evidence type="ECO:0000313" key="12">
    <source>
        <dbReference type="EMBL" id="MDT0576141.1"/>
    </source>
</evidence>
<dbReference type="CDD" id="cd00609">
    <property type="entry name" value="AAT_like"/>
    <property type="match status" value="1"/>
</dbReference>
<evidence type="ECO:0000259" key="11">
    <source>
        <dbReference type="Pfam" id="PF00155"/>
    </source>
</evidence>
<dbReference type="Pfam" id="PF00155">
    <property type="entry name" value="Aminotran_1_2"/>
    <property type="match status" value="1"/>
</dbReference>
<feature type="compositionally biased region" description="Polar residues" evidence="10">
    <location>
        <begin position="385"/>
        <end position="394"/>
    </location>
</feature>
<comment type="similarity">
    <text evidence="3 9">Belongs to the class-II pyridoxal-phosphate-dependent aminotransferase family. Histidinol-phosphate aminotransferase subfamily.</text>
</comment>
<dbReference type="SUPFAM" id="SSF53383">
    <property type="entry name" value="PLP-dependent transferases"/>
    <property type="match status" value="1"/>
</dbReference>
<evidence type="ECO:0000256" key="7">
    <source>
        <dbReference type="ARBA" id="ARBA00022898"/>
    </source>
</evidence>
<proteinExistence type="inferred from homology"/>
<comment type="catalytic activity">
    <reaction evidence="8 9">
        <text>L-histidinol phosphate + 2-oxoglutarate = 3-(imidazol-4-yl)-2-oxopropyl phosphate + L-glutamate</text>
        <dbReference type="Rhea" id="RHEA:23744"/>
        <dbReference type="ChEBI" id="CHEBI:16810"/>
        <dbReference type="ChEBI" id="CHEBI:29985"/>
        <dbReference type="ChEBI" id="CHEBI:57766"/>
        <dbReference type="ChEBI" id="CHEBI:57980"/>
        <dbReference type="EC" id="2.6.1.9"/>
    </reaction>
</comment>
<reference evidence="12 13" key="1">
    <citation type="submission" date="2023-09" db="EMBL/GenBank/DDBJ databases">
        <authorList>
            <person name="Rey-Velasco X."/>
        </authorList>
    </citation>
    <scope>NUCLEOTIDE SEQUENCE [LARGE SCALE GENOMIC DNA]</scope>
    <source>
        <strain evidence="12 13">F390</strain>
    </source>
</reference>
<name>A0ABU2ZIU8_9SPHN</name>
<keyword evidence="9" id="KW-0368">Histidine biosynthesis</keyword>
<evidence type="ECO:0000256" key="6">
    <source>
        <dbReference type="ARBA" id="ARBA00022679"/>
    </source>
</evidence>
<evidence type="ECO:0000256" key="9">
    <source>
        <dbReference type="HAMAP-Rule" id="MF_01023"/>
    </source>
</evidence>
<dbReference type="HAMAP" id="MF_01023">
    <property type="entry name" value="HisC_aminotrans_2"/>
    <property type="match status" value="1"/>
</dbReference>
<keyword evidence="5 9" id="KW-0032">Aminotransferase</keyword>
<dbReference type="InterPro" id="IPR005861">
    <property type="entry name" value="HisP_aminotrans"/>
</dbReference>
<evidence type="ECO:0000256" key="1">
    <source>
        <dbReference type="ARBA" id="ARBA00001933"/>
    </source>
</evidence>
<evidence type="ECO:0000313" key="13">
    <source>
        <dbReference type="Proteomes" id="UP001259803"/>
    </source>
</evidence>
<dbReference type="RefSeq" id="WP_311340808.1">
    <property type="nucleotide sequence ID" value="NZ_JAVRHS010000005.1"/>
</dbReference>
<accession>A0ABU2ZIU8</accession>
<dbReference type="InterPro" id="IPR015422">
    <property type="entry name" value="PyrdxlP-dep_Trfase_small"/>
</dbReference>
<dbReference type="Proteomes" id="UP001259803">
    <property type="component" value="Unassembled WGS sequence"/>
</dbReference>
<dbReference type="InterPro" id="IPR004839">
    <property type="entry name" value="Aminotransferase_I/II_large"/>
</dbReference>
<dbReference type="Gene3D" id="3.40.640.10">
    <property type="entry name" value="Type I PLP-dependent aspartate aminotransferase-like (Major domain)"/>
    <property type="match status" value="1"/>
</dbReference>
<evidence type="ECO:0000256" key="8">
    <source>
        <dbReference type="ARBA" id="ARBA00047481"/>
    </source>
</evidence>